<dbReference type="Proteomes" id="UP000324222">
    <property type="component" value="Unassembled WGS sequence"/>
</dbReference>
<comment type="caution">
    <text evidence="2">The sequence shown here is derived from an EMBL/GenBank/DDBJ whole genome shotgun (WGS) entry which is preliminary data.</text>
</comment>
<organism evidence="2 3">
    <name type="scientific">Portunus trituberculatus</name>
    <name type="common">Swimming crab</name>
    <name type="synonym">Neptunus trituberculatus</name>
    <dbReference type="NCBI Taxonomy" id="210409"/>
    <lineage>
        <taxon>Eukaryota</taxon>
        <taxon>Metazoa</taxon>
        <taxon>Ecdysozoa</taxon>
        <taxon>Arthropoda</taxon>
        <taxon>Crustacea</taxon>
        <taxon>Multicrustacea</taxon>
        <taxon>Malacostraca</taxon>
        <taxon>Eumalacostraca</taxon>
        <taxon>Eucarida</taxon>
        <taxon>Decapoda</taxon>
        <taxon>Pleocyemata</taxon>
        <taxon>Brachyura</taxon>
        <taxon>Eubrachyura</taxon>
        <taxon>Portunoidea</taxon>
        <taxon>Portunidae</taxon>
        <taxon>Portuninae</taxon>
        <taxon>Portunus</taxon>
    </lineage>
</organism>
<feature type="region of interest" description="Disordered" evidence="1">
    <location>
        <begin position="19"/>
        <end position="64"/>
    </location>
</feature>
<name>A0A5B7JPV3_PORTR</name>
<proteinExistence type="predicted"/>
<dbReference type="EMBL" id="VSRR010101172">
    <property type="protein sequence ID" value="MPC95147.1"/>
    <property type="molecule type" value="Genomic_DNA"/>
</dbReference>
<sequence length="96" mass="10928">MHPQSPAIAVFYNYSDIQSHNSHSQQHQQQQQHHYPHSCSPSPPHTRPGTRARGSSVAVEGGVGRARVGMKQRLFVTRREEGVEGSCLRRRWDVSW</sequence>
<evidence type="ECO:0000313" key="3">
    <source>
        <dbReference type="Proteomes" id="UP000324222"/>
    </source>
</evidence>
<dbReference type="AlphaFoldDB" id="A0A5B7JPV3"/>
<evidence type="ECO:0000313" key="2">
    <source>
        <dbReference type="EMBL" id="MPC95147.1"/>
    </source>
</evidence>
<reference evidence="2 3" key="1">
    <citation type="submission" date="2019-05" db="EMBL/GenBank/DDBJ databases">
        <title>Another draft genome of Portunus trituberculatus and its Hox gene families provides insights of decapod evolution.</title>
        <authorList>
            <person name="Jeong J.-H."/>
            <person name="Song I."/>
            <person name="Kim S."/>
            <person name="Choi T."/>
            <person name="Kim D."/>
            <person name="Ryu S."/>
            <person name="Kim W."/>
        </authorList>
    </citation>
    <scope>NUCLEOTIDE SEQUENCE [LARGE SCALE GENOMIC DNA]</scope>
    <source>
        <tissue evidence="2">Muscle</tissue>
    </source>
</reference>
<protein>
    <submittedName>
        <fullName evidence="2">Uncharacterized protein</fullName>
    </submittedName>
</protein>
<feature type="compositionally biased region" description="Low complexity" evidence="1">
    <location>
        <begin position="52"/>
        <end position="64"/>
    </location>
</feature>
<feature type="compositionally biased region" description="Low complexity" evidence="1">
    <location>
        <begin position="19"/>
        <end position="40"/>
    </location>
</feature>
<accession>A0A5B7JPV3</accession>
<gene>
    <name evidence="2" type="ORF">E2C01_090344</name>
</gene>
<keyword evidence="3" id="KW-1185">Reference proteome</keyword>
<evidence type="ECO:0000256" key="1">
    <source>
        <dbReference type="SAM" id="MobiDB-lite"/>
    </source>
</evidence>